<accession>A0A8S5VGH8</accession>
<protein>
    <submittedName>
        <fullName evidence="1">Poxvirus F12L protein</fullName>
    </submittedName>
</protein>
<sequence length="56" mass="6530">MFTSLILIFLLVLLSTLNYIKNNLIINIDYIVIVGYFSNFSHNTLLQSYSQNIFII</sequence>
<proteinExistence type="predicted"/>
<name>A0A8S5VGH8_9CAUD</name>
<dbReference type="EMBL" id="BK016265">
    <property type="protein sequence ID" value="DAG05874.1"/>
    <property type="molecule type" value="Genomic_DNA"/>
</dbReference>
<reference evidence="1" key="1">
    <citation type="journal article" date="2021" name="Proc. Natl. Acad. Sci. U.S.A.">
        <title>A Catalog of Tens of Thousands of Viruses from Human Metagenomes Reveals Hidden Associations with Chronic Diseases.</title>
        <authorList>
            <person name="Tisza M.J."/>
            <person name="Buck C.B."/>
        </authorList>
    </citation>
    <scope>NUCLEOTIDE SEQUENCE</scope>
    <source>
        <strain evidence="1">CtkfK18</strain>
    </source>
</reference>
<evidence type="ECO:0000313" key="1">
    <source>
        <dbReference type="EMBL" id="DAG05874.1"/>
    </source>
</evidence>
<organism evidence="1">
    <name type="scientific">Myoviridae sp. ctkfK18</name>
    <dbReference type="NCBI Taxonomy" id="2825165"/>
    <lineage>
        <taxon>Viruses</taxon>
        <taxon>Duplodnaviria</taxon>
        <taxon>Heunggongvirae</taxon>
        <taxon>Uroviricota</taxon>
        <taxon>Caudoviricetes</taxon>
    </lineage>
</organism>